<dbReference type="Proteomes" id="UP000494301">
    <property type="component" value="Unassembled WGS sequence"/>
</dbReference>
<dbReference type="RefSeq" id="WP_175222135.1">
    <property type="nucleotide sequence ID" value="NZ_CABWIL020000014.1"/>
</dbReference>
<evidence type="ECO:0000313" key="1">
    <source>
        <dbReference type="EMBL" id="CAB3966636.1"/>
    </source>
</evidence>
<accession>A0A6J5J4U8</accession>
<sequence>MANPTWRGDASTNTAPLSAQRISADVIRYINKVDADSGWLLVGSDDLPRFQWKSLFKYCKVMLIGSKSGRTYFKVLEGESKGQVSFLSDDNANEYLGKTAPKQQPVELVVTYGHFDPRWFSKSRNQPLQQQLASGTLGGIYFEVTMNTSWNGDFHPIPPGTYSILLPDFPHKKDYTNQYKAEYPRLSHHQVWFPISYGNNSRYVHVGNVSEGCATVLSLSSWSSIHEMLVSHRSGDGNGVGTLIVKGKPERNRQ</sequence>
<proteinExistence type="predicted"/>
<protein>
    <submittedName>
        <fullName evidence="1">Uncharacterized protein</fullName>
    </submittedName>
</protein>
<dbReference type="EMBL" id="CABWIL020000014">
    <property type="protein sequence ID" value="CAB3966636.1"/>
    <property type="molecule type" value="Genomic_DNA"/>
</dbReference>
<dbReference type="AlphaFoldDB" id="A0A6J5J4U8"/>
<reference evidence="1 2" key="1">
    <citation type="submission" date="2020-04" db="EMBL/GenBank/DDBJ databases">
        <authorList>
            <person name="Depoorter E."/>
        </authorList>
    </citation>
    <scope>NUCLEOTIDE SEQUENCE [LARGE SCALE GENOMIC DNA]</scope>
    <source>
        <strain evidence="1 2">BCC0217</strain>
    </source>
</reference>
<name>A0A6J5J4U8_9BURK</name>
<organism evidence="1 2">
    <name type="scientific">Burkholderia aenigmatica</name>
    <dbReference type="NCBI Taxonomy" id="2015348"/>
    <lineage>
        <taxon>Bacteria</taxon>
        <taxon>Pseudomonadati</taxon>
        <taxon>Pseudomonadota</taxon>
        <taxon>Betaproteobacteria</taxon>
        <taxon>Burkholderiales</taxon>
        <taxon>Burkholderiaceae</taxon>
        <taxon>Burkholderia</taxon>
        <taxon>Burkholderia cepacia complex</taxon>
    </lineage>
</organism>
<evidence type="ECO:0000313" key="2">
    <source>
        <dbReference type="Proteomes" id="UP000494301"/>
    </source>
</evidence>
<gene>
    <name evidence="1" type="ORF">BLA3211_04029</name>
</gene>